<reference evidence="2" key="1">
    <citation type="submission" date="2020-07" db="EMBL/GenBank/DDBJ databases">
        <title>novel species isolated from the respiratory tract of Marmot.</title>
        <authorList>
            <person name="Zhang G."/>
        </authorList>
    </citation>
    <scope>NUCLEOTIDE SEQUENCE [LARGE SCALE GENOMIC DNA]</scope>
    <source>
        <strain evidence="2">686</strain>
    </source>
</reference>
<organism evidence="1 2">
    <name type="scientific">Gordonia jinghuaiqii</name>
    <dbReference type="NCBI Taxonomy" id="2758710"/>
    <lineage>
        <taxon>Bacteria</taxon>
        <taxon>Bacillati</taxon>
        <taxon>Actinomycetota</taxon>
        <taxon>Actinomycetes</taxon>
        <taxon>Mycobacteriales</taxon>
        <taxon>Gordoniaceae</taxon>
        <taxon>Gordonia</taxon>
    </lineage>
</organism>
<dbReference type="InterPro" id="IPR001753">
    <property type="entry name" value="Enoyl-CoA_hydra/iso"/>
</dbReference>
<protein>
    <submittedName>
        <fullName evidence="1">Enoyl-CoA hydratase/isomerase family protein</fullName>
    </submittedName>
</protein>
<dbReference type="EMBL" id="CP059491">
    <property type="protein sequence ID" value="QMT02747.1"/>
    <property type="molecule type" value="Genomic_DNA"/>
</dbReference>
<dbReference type="PANTHER" id="PTHR43459">
    <property type="entry name" value="ENOYL-COA HYDRATASE"/>
    <property type="match status" value="1"/>
</dbReference>
<dbReference type="AlphaFoldDB" id="A0A7D7R454"/>
<dbReference type="RefSeq" id="WP_219850959.1">
    <property type="nucleotide sequence ID" value="NZ_CP059491.1"/>
</dbReference>
<sequence>MTIDVRSGASRVEVTVDNGLARVTLNRPEKKNAIGTEMWSALEEALAEIRNCSEVRVLILAGAGDTFCAGADLSSDQAQGKASTHRSQHERMQWFNTVVAELASLTVPTIAAVDGAAVGIGMNLALSCDFVIASERARFCEIFIRRALSVDGGGSWTLPRLVGMRKAKELCMLGESITASEALELGLVYRVVGVDALEASVDDLANRLRGFSPSALASTKALLNDSFSSSYSQALEAEARLQALNIAGPDFQAAVRAFAAKSRVG</sequence>
<dbReference type="PANTHER" id="PTHR43459:SF1">
    <property type="entry name" value="EG:BACN32G11.4 PROTEIN"/>
    <property type="match status" value="1"/>
</dbReference>
<keyword evidence="2" id="KW-1185">Reference proteome</keyword>
<dbReference type="Proteomes" id="UP000515663">
    <property type="component" value="Chromosome"/>
</dbReference>
<dbReference type="CDD" id="cd06558">
    <property type="entry name" value="crotonase-like"/>
    <property type="match status" value="1"/>
</dbReference>
<dbReference type="InterPro" id="IPR029045">
    <property type="entry name" value="ClpP/crotonase-like_dom_sf"/>
</dbReference>
<dbReference type="Gene3D" id="3.90.226.10">
    <property type="entry name" value="2-enoyl-CoA Hydratase, Chain A, domain 1"/>
    <property type="match status" value="1"/>
</dbReference>
<dbReference type="SUPFAM" id="SSF52096">
    <property type="entry name" value="ClpP/crotonase"/>
    <property type="match status" value="1"/>
</dbReference>
<evidence type="ECO:0000313" key="1">
    <source>
        <dbReference type="EMBL" id="QMT02747.1"/>
    </source>
</evidence>
<keyword evidence="1" id="KW-0413">Isomerase</keyword>
<dbReference type="Pfam" id="PF00378">
    <property type="entry name" value="ECH_1"/>
    <property type="match status" value="1"/>
</dbReference>
<gene>
    <name evidence="1" type="ORF">H1R19_06315</name>
</gene>
<dbReference type="KEGG" id="gji:H1R19_06315"/>
<evidence type="ECO:0000313" key="2">
    <source>
        <dbReference type="Proteomes" id="UP000515663"/>
    </source>
</evidence>
<name>A0A7D7R454_9ACTN</name>
<dbReference type="GO" id="GO:0016853">
    <property type="term" value="F:isomerase activity"/>
    <property type="evidence" value="ECO:0007669"/>
    <property type="project" value="UniProtKB-KW"/>
</dbReference>
<accession>A0A7D7R454</accession>
<proteinExistence type="predicted"/>